<dbReference type="InterPro" id="IPR036390">
    <property type="entry name" value="WH_DNA-bd_sf"/>
</dbReference>
<name>A0ABY9WJ03_9BACT</name>
<keyword evidence="5" id="KW-0804">Transcription</keyword>
<dbReference type="NCBIfam" id="NF008284">
    <property type="entry name" value="PRK11062.1"/>
    <property type="match status" value="1"/>
</dbReference>
<dbReference type="PANTHER" id="PTHR30293:SF2">
    <property type="entry name" value="TRANSCRIPTIONAL ACTIVATOR PROTEIN NHAR"/>
    <property type="match status" value="1"/>
</dbReference>
<dbReference type="Proteomes" id="UP001611383">
    <property type="component" value="Chromosome"/>
</dbReference>
<evidence type="ECO:0000256" key="1">
    <source>
        <dbReference type="ARBA" id="ARBA00009437"/>
    </source>
</evidence>
<protein>
    <submittedName>
        <fullName evidence="7">Transcriptional activator NhaR</fullName>
    </submittedName>
</protein>
<dbReference type="InterPro" id="IPR005119">
    <property type="entry name" value="LysR_subst-bd"/>
</dbReference>
<evidence type="ECO:0000256" key="5">
    <source>
        <dbReference type="ARBA" id="ARBA00023163"/>
    </source>
</evidence>
<evidence type="ECO:0000313" key="7">
    <source>
        <dbReference type="EMBL" id="WNG43780.1"/>
    </source>
</evidence>
<dbReference type="PANTHER" id="PTHR30293">
    <property type="entry name" value="TRANSCRIPTIONAL REGULATORY PROTEIN NAC-RELATED"/>
    <property type="match status" value="1"/>
</dbReference>
<dbReference type="SUPFAM" id="SSF46785">
    <property type="entry name" value="Winged helix' DNA-binding domain"/>
    <property type="match status" value="1"/>
</dbReference>
<comment type="similarity">
    <text evidence="1">Belongs to the LysR transcriptional regulatory family.</text>
</comment>
<evidence type="ECO:0000256" key="2">
    <source>
        <dbReference type="ARBA" id="ARBA00023015"/>
    </source>
</evidence>
<keyword evidence="4" id="KW-0010">Activator</keyword>
<evidence type="ECO:0000313" key="8">
    <source>
        <dbReference type="Proteomes" id="UP001611383"/>
    </source>
</evidence>
<evidence type="ECO:0000259" key="6">
    <source>
        <dbReference type="PROSITE" id="PS50931"/>
    </source>
</evidence>
<dbReference type="PROSITE" id="PS50931">
    <property type="entry name" value="HTH_LYSR"/>
    <property type="match status" value="1"/>
</dbReference>
<dbReference type="InterPro" id="IPR036388">
    <property type="entry name" value="WH-like_DNA-bd_sf"/>
</dbReference>
<evidence type="ECO:0000256" key="3">
    <source>
        <dbReference type="ARBA" id="ARBA00023125"/>
    </source>
</evidence>
<sequence>MYGDSALTSSWFFNSASLPSLPPPRSHARPPSLLPSTHPLCVSVKSPVTPLEAPRVSWLNYHHLLYFWTVARSGSIAKASEELHLAQPTISAQLKLLEESLGHKLLERQGRRLVLTDVGRTVLRYADDIFRLGNELKNVVNGLPSGQPLRFAVGVTDVIPKLVAERLLEPAFDVSPDIRITCREGPLPQLLASLALHELDVVLADAPSSEPVSVRSFNHLLGKCGVSFFAAPKLAHLAKGFPRALDGAPTLLPSEASSVRRSLEMWFDAQRVHPIIVGDFDDYALLKAFGQRGHGFFAAPSVIEAEVCRQFNVSVIGRTEDIETCFYAISVERRLRHPAGVAIAETARSRLFG</sequence>
<reference evidence="7 8" key="1">
    <citation type="submission" date="2019-08" db="EMBL/GenBank/DDBJ databases">
        <title>Archangium and Cystobacter genomes.</title>
        <authorList>
            <person name="Chen I.-C.K."/>
            <person name="Wielgoss S."/>
        </authorList>
    </citation>
    <scope>NUCLEOTIDE SEQUENCE [LARGE SCALE GENOMIC DNA]</scope>
    <source>
        <strain evidence="7 8">Cbm 6</strain>
    </source>
</reference>
<gene>
    <name evidence="7" type="primary">nhaR</name>
    <name evidence="7" type="ORF">F0U60_06470</name>
</gene>
<dbReference type="EMBL" id="CP043494">
    <property type="protein sequence ID" value="WNG43780.1"/>
    <property type="molecule type" value="Genomic_DNA"/>
</dbReference>
<dbReference type="Gene3D" id="3.40.190.290">
    <property type="match status" value="1"/>
</dbReference>
<keyword evidence="3" id="KW-0238">DNA-binding</keyword>
<dbReference type="InterPro" id="IPR000847">
    <property type="entry name" value="LysR_HTH_N"/>
</dbReference>
<dbReference type="SUPFAM" id="SSF53850">
    <property type="entry name" value="Periplasmic binding protein-like II"/>
    <property type="match status" value="1"/>
</dbReference>
<dbReference type="Pfam" id="PF00126">
    <property type="entry name" value="HTH_1"/>
    <property type="match status" value="1"/>
</dbReference>
<dbReference type="PRINTS" id="PR00039">
    <property type="entry name" value="HTHLYSR"/>
</dbReference>
<proteinExistence type="inferred from homology"/>
<accession>A0ABY9WJ03</accession>
<evidence type="ECO:0000256" key="4">
    <source>
        <dbReference type="ARBA" id="ARBA00023159"/>
    </source>
</evidence>
<keyword evidence="8" id="KW-1185">Reference proteome</keyword>
<feature type="domain" description="HTH lysR-type" evidence="6">
    <location>
        <begin position="59"/>
        <end position="116"/>
    </location>
</feature>
<dbReference type="Pfam" id="PF03466">
    <property type="entry name" value="LysR_substrate"/>
    <property type="match status" value="1"/>
</dbReference>
<keyword evidence="2" id="KW-0805">Transcription regulation</keyword>
<organism evidence="7 8">
    <name type="scientific">Archangium minus</name>
    <dbReference type="NCBI Taxonomy" id="83450"/>
    <lineage>
        <taxon>Bacteria</taxon>
        <taxon>Pseudomonadati</taxon>
        <taxon>Myxococcota</taxon>
        <taxon>Myxococcia</taxon>
        <taxon>Myxococcales</taxon>
        <taxon>Cystobacterineae</taxon>
        <taxon>Archangiaceae</taxon>
        <taxon>Archangium</taxon>
    </lineage>
</organism>
<dbReference type="Gene3D" id="1.10.10.10">
    <property type="entry name" value="Winged helix-like DNA-binding domain superfamily/Winged helix DNA-binding domain"/>
    <property type="match status" value="1"/>
</dbReference>